<evidence type="ECO:0000256" key="3">
    <source>
        <dbReference type="ARBA" id="ARBA00038088"/>
    </source>
</evidence>
<evidence type="ECO:0000259" key="5">
    <source>
        <dbReference type="SMART" id="SM00382"/>
    </source>
</evidence>
<dbReference type="Gene3D" id="3.40.50.300">
    <property type="entry name" value="P-loop containing nucleotide triphosphate hydrolases"/>
    <property type="match status" value="1"/>
</dbReference>
<dbReference type="InterPro" id="IPR052381">
    <property type="entry name" value="AAA_domain_protein"/>
</dbReference>
<protein>
    <recommendedName>
        <fullName evidence="4">Uncharacterized AAA domain-containing protein ycf46</fullName>
    </recommendedName>
</protein>
<accession>A0A6B3NA14</accession>
<sequence length="545" mass="61361">MKAIEDWNSLAKADTPIVALEYYKADLIQIFSAFKQQAREQDLPLYYWNLGYSTIQKVELSQGKCRLYSTNLAVDSDVLEFLLASNEPGIFLLDDLLNFDDANPVLQQRHEAQLSNTFFQSQWSDVQQYWVLMGDYIQLSSKLQPLIPTLKCPLPSVAEVAEIMDELCDRHLGLGGTEDAKISRQRLVRACQGLPRGEIRLVLSRYCALTASVSALAELVLEYKIDKLQGEGLEFISEPDVPTAGGMDLIVAHVRNVAKLMSPEAKAYSLTPPKGMLLLGPPGTGKSLTAKLTAKELGVPLLGVSWGNILSTKSPDKTLSKLLEIAGTINAVIFFDDFDKGFAGWKSEADGGVSKRLAQKLLTWMQEHTSNTFVVATINRLEMIPSELRRRFNDMFFVDIPHMGAIYEIFQLHLAKYFPQQFGKDLSSPWTKRQWYSLLKWYLGCTPAEIGNAVKRCAERAFCQGHPGQITLEDLKYQRSQFVLLSETYSEDIQHIRNHAIYARPASSPDNSEFAIAPQELFEYQPPAFDEIEEAGARIEEFRPR</sequence>
<proteinExistence type="inferred from homology"/>
<dbReference type="Pfam" id="PF00004">
    <property type="entry name" value="AAA"/>
    <property type="match status" value="1"/>
</dbReference>
<organism evidence="6">
    <name type="scientific">Symploca sp. SIO1C4</name>
    <dbReference type="NCBI Taxonomy" id="2607765"/>
    <lineage>
        <taxon>Bacteria</taxon>
        <taxon>Bacillati</taxon>
        <taxon>Cyanobacteriota</taxon>
        <taxon>Cyanophyceae</taxon>
        <taxon>Coleofasciculales</taxon>
        <taxon>Coleofasciculaceae</taxon>
        <taxon>Symploca</taxon>
    </lineage>
</organism>
<feature type="domain" description="AAA+ ATPase" evidence="5">
    <location>
        <begin position="272"/>
        <end position="402"/>
    </location>
</feature>
<evidence type="ECO:0000256" key="1">
    <source>
        <dbReference type="ARBA" id="ARBA00022741"/>
    </source>
</evidence>
<comment type="caution">
    <text evidence="6">The sequence shown here is derived from an EMBL/GenBank/DDBJ whole genome shotgun (WGS) entry which is preliminary data.</text>
</comment>
<dbReference type="GO" id="GO:0016887">
    <property type="term" value="F:ATP hydrolysis activity"/>
    <property type="evidence" value="ECO:0007669"/>
    <property type="project" value="InterPro"/>
</dbReference>
<evidence type="ECO:0000256" key="2">
    <source>
        <dbReference type="ARBA" id="ARBA00022840"/>
    </source>
</evidence>
<gene>
    <name evidence="6" type="ORF">F6J89_23200</name>
</gene>
<dbReference type="EMBL" id="JAAHFQ010000559">
    <property type="protein sequence ID" value="NER30446.1"/>
    <property type="molecule type" value="Genomic_DNA"/>
</dbReference>
<dbReference type="InterPro" id="IPR027417">
    <property type="entry name" value="P-loop_NTPase"/>
</dbReference>
<keyword evidence="1" id="KW-0547">Nucleotide-binding</keyword>
<dbReference type="SMART" id="SM00382">
    <property type="entry name" value="AAA"/>
    <property type="match status" value="1"/>
</dbReference>
<dbReference type="InterPro" id="IPR003593">
    <property type="entry name" value="AAA+_ATPase"/>
</dbReference>
<reference evidence="6" key="1">
    <citation type="submission" date="2019-11" db="EMBL/GenBank/DDBJ databases">
        <title>Genomic insights into an expanded diversity of filamentous marine cyanobacteria reveals the extraordinary biosynthetic potential of Moorea and Okeania.</title>
        <authorList>
            <person name="Ferreira Leao T."/>
            <person name="Wang M."/>
            <person name="Moss N."/>
            <person name="Da Silva R."/>
            <person name="Sanders J."/>
            <person name="Nurk S."/>
            <person name="Gurevich A."/>
            <person name="Humphrey G."/>
            <person name="Reher R."/>
            <person name="Zhu Q."/>
            <person name="Belda-Ferre P."/>
            <person name="Glukhov E."/>
            <person name="Rex R."/>
            <person name="Dorrestein P.C."/>
            <person name="Knight R."/>
            <person name="Pevzner P."/>
            <person name="Gerwick W.H."/>
            <person name="Gerwick L."/>
        </authorList>
    </citation>
    <scope>NUCLEOTIDE SEQUENCE</scope>
    <source>
        <strain evidence="6">SIO1C4</strain>
    </source>
</reference>
<dbReference type="SUPFAM" id="SSF52540">
    <property type="entry name" value="P-loop containing nucleoside triphosphate hydrolases"/>
    <property type="match status" value="1"/>
</dbReference>
<dbReference type="PANTHER" id="PTHR42960:SF1">
    <property type="entry name" value="YCF46 PROTEIN"/>
    <property type="match status" value="1"/>
</dbReference>
<keyword evidence="2" id="KW-0067">ATP-binding</keyword>
<evidence type="ECO:0000313" key="6">
    <source>
        <dbReference type="EMBL" id="NER30446.1"/>
    </source>
</evidence>
<dbReference type="GO" id="GO:0005524">
    <property type="term" value="F:ATP binding"/>
    <property type="evidence" value="ECO:0007669"/>
    <property type="project" value="UniProtKB-KW"/>
</dbReference>
<dbReference type="AlphaFoldDB" id="A0A6B3NA14"/>
<name>A0A6B3NA14_9CYAN</name>
<dbReference type="PANTHER" id="PTHR42960">
    <property type="entry name" value="YCF46 PROTEIN"/>
    <property type="match status" value="1"/>
</dbReference>
<dbReference type="InterPro" id="IPR003959">
    <property type="entry name" value="ATPase_AAA_core"/>
</dbReference>
<evidence type="ECO:0000256" key="4">
    <source>
        <dbReference type="ARBA" id="ARBA00040480"/>
    </source>
</evidence>
<comment type="similarity">
    <text evidence="3">Belongs to the AAA ATPase family. Highly divergent.</text>
</comment>